<sequence length="762" mass="84983">MDAACAASALVGLIFNCATAIKTCNDLRGKYKNVPSTLSSIETETSTLLSSLYQLQHLMQRDPIALSSIWDAQSMLPQTFEKAIEGFRQMVSTLLHDLERIKPSSDTQVQWTFKLKFLWNEAPMQDLLSRIRAHQQSLQFLMSIINLGSLSAVRKGIEENQKLLRKIEKSTSQHKRKHAERSKSNNSVDIENVVYEKSPVHITDAVTDYENDAEDELEPPAKRRSLSPEDEDSPSASTSPARTRSGRIFKPTMAAATTSQHEQTQVFSKSNYTDLKDTSTKNYIPTPSAKETKRRSRGNKSARPQDGSHREFTPPIHPFGIRFSTESDHDTYQKTATPIASPTIHYFHGYPTPTSSTSSPRSLNGRPPVSSQKSDSPRTSDKEAFTSGESSKSYVTNSQMNSPSHGKSHHRSRDVQTPLYTPKSQSSTYNNSDSTMNTEQGAGSSPAEQLKIQTPQIDCEGTKPSQHNNAKPILEILSPTASTSFTESNNPLNIDKPQPSCQFDFVEMETEVEGIPSDQEAKAKQTSHKIPHADKPVEMTQEMDTTAQQEPSPKQSIESLKQSQRQRAASRSTSSPTKTASIPKATEADARKYRIPPGYSLKNWDPSEEPILLLGSVFDANSLGKWIYDWTVYHCGPATPISDLAGELWLLLIQLAGKVKRAEECSLHIRDQNNREMVEDFIESGERLSDKLKKLLKSCEKPMLQAGKNSAQLGKSAGTKFVDYIFGQDRQLENTEKFMASMRLWNLRFDANCGDILRNPSA</sequence>
<name>A0A3D8Q5S1_9HELO</name>
<feature type="region of interest" description="Disordered" evidence="1">
    <location>
        <begin position="343"/>
        <end position="589"/>
    </location>
</feature>
<protein>
    <recommendedName>
        <fullName evidence="5">Fungal N-terminal domain-containing protein</fullName>
    </recommendedName>
</protein>
<feature type="compositionally biased region" description="Polar residues" evidence="1">
    <location>
        <begin position="542"/>
        <end position="561"/>
    </location>
</feature>
<feature type="compositionally biased region" description="Polar residues" evidence="1">
    <location>
        <begin position="255"/>
        <end position="273"/>
    </location>
</feature>
<feature type="compositionally biased region" description="Acidic residues" evidence="1">
    <location>
        <begin position="209"/>
        <end position="218"/>
    </location>
</feature>
<feature type="compositionally biased region" description="Polar residues" evidence="1">
    <location>
        <begin position="387"/>
        <end position="405"/>
    </location>
</feature>
<feature type="chain" id="PRO_5017797781" description="Fungal N-terminal domain-containing protein" evidence="2">
    <location>
        <begin position="21"/>
        <end position="762"/>
    </location>
</feature>
<dbReference type="STRING" id="1849047.A0A3D8Q5S1"/>
<feature type="compositionally biased region" description="Polar residues" evidence="1">
    <location>
        <begin position="479"/>
        <end position="492"/>
    </location>
</feature>
<reference evidence="3 4" key="1">
    <citation type="journal article" date="2018" name="IMA Fungus">
        <title>IMA Genome-F 9: Draft genome sequence of Annulohypoxylon stygium, Aspergillus mulundensis, Berkeleyomyces basicola (syn. Thielaviopsis basicola), Ceratocystis smalleyi, two Cercospora beticola strains, Coleophoma cylindrospora, Fusarium fracticaudum, Phialophora cf. hyalina, and Morchella septimelata.</title>
        <authorList>
            <person name="Wingfield B.D."/>
            <person name="Bills G.F."/>
            <person name="Dong Y."/>
            <person name="Huang W."/>
            <person name="Nel W.J."/>
            <person name="Swalarsk-Parry B.S."/>
            <person name="Vaghefi N."/>
            <person name="Wilken P.M."/>
            <person name="An Z."/>
            <person name="de Beer Z.W."/>
            <person name="De Vos L."/>
            <person name="Chen L."/>
            <person name="Duong T.A."/>
            <person name="Gao Y."/>
            <person name="Hammerbacher A."/>
            <person name="Kikkert J.R."/>
            <person name="Li Y."/>
            <person name="Li H."/>
            <person name="Li K."/>
            <person name="Li Q."/>
            <person name="Liu X."/>
            <person name="Ma X."/>
            <person name="Naidoo K."/>
            <person name="Pethybridge S.J."/>
            <person name="Sun J."/>
            <person name="Steenkamp E.T."/>
            <person name="van der Nest M.A."/>
            <person name="van Wyk S."/>
            <person name="Wingfield M.J."/>
            <person name="Xiong C."/>
            <person name="Yue Q."/>
            <person name="Zhang X."/>
        </authorList>
    </citation>
    <scope>NUCLEOTIDE SEQUENCE [LARGE SCALE GENOMIC DNA]</scope>
    <source>
        <strain evidence="3 4">BP6252</strain>
    </source>
</reference>
<organism evidence="3 4">
    <name type="scientific">Coleophoma cylindrospora</name>
    <dbReference type="NCBI Taxonomy" id="1849047"/>
    <lineage>
        <taxon>Eukaryota</taxon>
        <taxon>Fungi</taxon>
        <taxon>Dikarya</taxon>
        <taxon>Ascomycota</taxon>
        <taxon>Pezizomycotina</taxon>
        <taxon>Leotiomycetes</taxon>
        <taxon>Helotiales</taxon>
        <taxon>Dermateaceae</taxon>
        <taxon>Coleophoma</taxon>
    </lineage>
</organism>
<evidence type="ECO:0000313" key="3">
    <source>
        <dbReference type="EMBL" id="RDW57171.1"/>
    </source>
</evidence>
<feature type="region of interest" description="Disordered" evidence="1">
    <location>
        <begin position="209"/>
        <end position="323"/>
    </location>
</feature>
<keyword evidence="4" id="KW-1185">Reference proteome</keyword>
<dbReference type="Proteomes" id="UP000256645">
    <property type="component" value="Unassembled WGS sequence"/>
</dbReference>
<feature type="signal peptide" evidence="2">
    <location>
        <begin position="1"/>
        <end position="20"/>
    </location>
</feature>
<feature type="compositionally biased region" description="Low complexity" evidence="1">
    <location>
        <begin position="351"/>
        <end position="360"/>
    </location>
</feature>
<evidence type="ECO:0008006" key="5">
    <source>
        <dbReference type="Google" id="ProtNLM"/>
    </source>
</evidence>
<comment type="caution">
    <text evidence="3">The sequence shown here is derived from an EMBL/GenBank/DDBJ whole genome shotgun (WGS) entry which is preliminary data.</text>
</comment>
<feature type="compositionally biased region" description="Polar residues" evidence="1">
    <location>
        <begin position="418"/>
        <end position="456"/>
    </location>
</feature>
<gene>
    <name evidence="3" type="ORF">BP6252_13819</name>
</gene>
<evidence type="ECO:0000313" key="4">
    <source>
        <dbReference type="Proteomes" id="UP000256645"/>
    </source>
</evidence>
<dbReference type="OrthoDB" id="3536696at2759"/>
<feature type="compositionally biased region" description="Low complexity" evidence="1">
    <location>
        <begin position="562"/>
        <end position="581"/>
    </location>
</feature>
<feature type="region of interest" description="Disordered" evidence="1">
    <location>
        <begin position="168"/>
        <end position="192"/>
    </location>
</feature>
<dbReference type="EMBL" id="PDLM01000022">
    <property type="protein sequence ID" value="RDW57171.1"/>
    <property type="molecule type" value="Genomic_DNA"/>
</dbReference>
<evidence type="ECO:0000256" key="1">
    <source>
        <dbReference type="SAM" id="MobiDB-lite"/>
    </source>
</evidence>
<dbReference type="AlphaFoldDB" id="A0A3D8Q5S1"/>
<feature type="compositionally biased region" description="Basic and acidic residues" evidence="1">
    <location>
        <begin position="375"/>
        <end position="384"/>
    </location>
</feature>
<proteinExistence type="predicted"/>
<accession>A0A3D8Q5S1</accession>
<keyword evidence="2" id="KW-0732">Signal</keyword>
<evidence type="ECO:0000256" key="2">
    <source>
        <dbReference type="SAM" id="SignalP"/>
    </source>
</evidence>